<comment type="caution">
    <text evidence="6">The sequence shown here is derived from an EMBL/GenBank/DDBJ whole genome shotgun (WGS) entry which is preliminary data.</text>
</comment>
<protein>
    <recommendedName>
        <fullName evidence="5">HTH araC/xylS-type domain-containing protein</fullName>
    </recommendedName>
</protein>
<name>A0ABN1L8M9_9GAMM</name>
<keyword evidence="4" id="KW-1133">Transmembrane helix</keyword>
<keyword evidence="1" id="KW-0805">Transcription regulation</keyword>
<dbReference type="Gene3D" id="1.10.10.60">
    <property type="entry name" value="Homeodomain-like"/>
    <property type="match status" value="2"/>
</dbReference>
<feature type="transmembrane region" description="Helical" evidence="4">
    <location>
        <begin position="62"/>
        <end position="84"/>
    </location>
</feature>
<feature type="transmembrane region" description="Helical" evidence="4">
    <location>
        <begin position="6"/>
        <end position="24"/>
    </location>
</feature>
<evidence type="ECO:0000313" key="7">
    <source>
        <dbReference type="Proteomes" id="UP001500021"/>
    </source>
</evidence>
<reference evidence="6 7" key="1">
    <citation type="journal article" date="2019" name="Int. J. Syst. Evol. Microbiol.">
        <title>The Global Catalogue of Microorganisms (GCM) 10K type strain sequencing project: providing services to taxonomists for standard genome sequencing and annotation.</title>
        <authorList>
            <consortium name="The Broad Institute Genomics Platform"/>
            <consortium name="The Broad Institute Genome Sequencing Center for Infectious Disease"/>
            <person name="Wu L."/>
            <person name="Ma J."/>
        </authorList>
    </citation>
    <scope>NUCLEOTIDE SEQUENCE [LARGE SCALE GENOMIC DNA]</scope>
    <source>
        <strain evidence="6 7">JCM 15608</strain>
    </source>
</reference>
<dbReference type="Pfam" id="PF12833">
    <property type="entry name" value="HTH_18"/>
    <property type="match status" value="1"/>
</dbReference>
<keyword evidence="7" id="KW-1185">Reference proteome</keyword>
<evidence type="ECO:0000313" key="6">
    <source>
        <dbReference type="EMBL" id="GAA0819891.1"/>
    </source>
</evidence>
<dbReference type="PANTHER" id="PTHR43280:SF29">
    <property type="entry name" value="ARAC-FAMILY TRANSCRIPTIONAL REGULATOR"/>
    <property type="match status" value="1"/>
</dbReference>
<proteinExistence type="predicted"/>
<organism evidence="6 7">
    <name type="scientific">Colwellia asteriadis</name>
    <dbReference type="NCBI Taxonomy" id="517723"/>
    <lineage>
        <taxon>Bacteria</taxon>
        <taxon>Pseudomonadati</taxon>
        <taxon>Pseudomonadota</taxon>
        <taxon>Gammaproteobacteria</taxon>
        <taxon>Alteromonadales</taxon>
        <taxon>Colwelliaceae</taxon>
        <taxon>Colwellia</taxon>
    </lineage>
</organism>
<keyword evidence="4" id="KW-0812">Transmembrane</keyword>
<feature type="transmembrane region" description="Helical" evidence="4">
    <location>
        <begin position="213"/>
        <end position="234"/>
    </location>
</feature>
<feature type="transmembrane region" description="Helical" evidence="4">
    <location>
        <begin position="36"/>
        <end position="56"/>
    </location>
</feature>
<keyword evidence="4" id="KW-0472">Membrane</keyword>
<sequence length="381" mass="42920">MLSVHIILISIGIVQALVLTIAMLSKKNEANSTHKWLVALCLLLAISLTEGAIDIAGLDQQFAHLSLLILPINGLFLPLYYAYISDMVGSKLKGSLLLHFSPSLLILLMILPVALFNSSTIIELFNGDIQGTYFDIWIPIILFSLLAIAIAQASYYIPTCFKLLSNYRILIGEQLSFNEKVSLTWLKVMTSALAIIWCMLIIILLTGELFSEHLLIALHVISALLIISLNIFGLQQVNIFKKLRIDTHKLTNKKTHMSEKEKYQHSSLDQALAEKLCQSTLTFMEKEKPFLNNQLSLTSLANSLDIPPHYLSQVINQITKRNFFEFINGYRVAFAKELLLNSNDTVLKVAMDSGFNSKTTFYKVFKKDVLMSPSEYRQANK</sequence>
<evidence type="ECO:0000256" key="2">
    <source>
        <dbReference type="ARBA" id="ARBA00023125"/>
    </source>
</evidence>
<evidence type="ECO:0000256" key="4">
    <source>
        <dbReference type="SAM" id="Phobius"/>
    </source>
</evidence>
<feature type="transmembrane region" description="Helical" evidence="4">
    <location>
        <begin position="136"/>
        <end position="164"/>
    </location>
</feature>
<dbReference type="SUPFAM" id="SSF46689">
    <property type="entry name" value="Homeodomain-like"/>
    <property type="match status" value="1"/>
</dbReference>
<feature type="transmembrane region" description="Helical" evidence="4">
    <location>
        <begin position="185"/>
        <end position="207"/>
    </location>
</feature>
<evidence type="ECO:0000259" key="5">
    <source>
        <dbReference type="PROSITE" id="PS01124"/>
    </source>
</evidence>
<gene>
    <name evidence="6" type="ORF">GCM10009111_24550</name>
</gene>
<dbReference type="PROSITE" id="PS01124">
    <property type="entry name" value="HTH_ARAC_FAMILY_2"/>
    <property type="match status" value="1"/>
</dbReference>
<dbReference type="SMART" id="SM00342">
    <property type="entry name" value="HTH_ARAC"/>
    <property type="match status" value="1"/>
</dbReference>
<evidence type="ECO:0000256" key="3">
    <source>
        <dbReference type="ARBA" id="ARBA00023163"/>
    </source>
</evidence>
<feature type="transmembrane region" description="Helical" evidence="4">
    <location>
        <begin position="96"/>
        <end position="116"/>
    </location>
</feature>
<feature type="domain" description="HTH araC/xylS-type" evidence="5">
    <location>
        <begin position="278"/>
        <end position="379"/>
    </location>
</feature>
<keyword evidence="2" id="KW-0238">DNA-binding</keyword>
<dbReference type="InterPro" id="IPR018060">
    <property type="entry name" value="HTH_AraC"/>
</dbReference>
<dbReference type="InterPro" id="IPR009057">
    <property type="entry name" value="Homeodomain-like_sf"/>
</dbReference>
<dbReference type="Proteomes" id="UP001500021">
    <property type="component" value="Unassembled WGS sequence"/>
</dbReference>
<evidence type="ECO:0000256" key="1">
    <source>
        <dbReference type="ARBA" id="ARBA00023015"/>
    </source>
</evidence>
<dbReference type="EMBL" id="BAAAFA010000008">
    <property type="protein sequence ID" value="GAA0819891.1"/>
    <property type="molecule type" value="Genomic_DNA"/>
</dbReference>
<dbReference type="PANTHER" id="PTHR43280">
    <property type="entry name" value="ARAC-FAMILY TRANSCRIPTIONAL REGULATOR"/>
    <property type="match status" value="1"/>
</dbReference>
<accession>A0ABN1L8M9</accession>
<keyword evidence="3" id="KW-0804">Transcription</keyword>